<dbReference type="OMA" id="DGWAWYY"/>
<keyword evidence="4" id="KW-0508">mRNA splicing</keyword>
<dbReference type="InParanoid" id="I6NCW6"/>
<dbReference type="OrthoDB" id="440128at2759"/>
<evidence type="ECO:0000256" key="4">
    <source>
        <dbReference type="ARBA" id="ARBA00023187"/>
    </source>
</evidence>
<evidence type="ECO:0000256" key="2">
    <source>
        <dbReference type="ARBA" id="ARBA00022664"/>
    </source>
</evidence>
<dbReference type="HOGENOM" id="CLU_007010_0_0_1"/>
<accession>I6NCW6</accession>
<comment type="subcellular location">
    <subcellularLocation>
        <location evidence="1">Nucleus</location>
    </subcellularLocation>
</comment>
<dbReference type="Proteomes" id="UP000006790">
    <property type="component" value="Chromosome 5"/>
</dbReference>
<feature type="domain" description="PRP1 splicing factor N-terminal" evidence="8">
    <location>
        <begin position="13"/>
        <end position="143"/>
    </location>
</feature>
<dbReference type="SUPFAM" id="SSF48452">
    <property type="entry name" value="TPR-like"/>
    <property type="match status" value="4"/>
</dbReference>
<dbReference type="AlphaFoldDB" id="I6NCW6"/>
<evidence type="ECO:0000256" key="5">
    <source>
        <dbReference type="ARBA" id="ARBA00023242"/>
    </source>
</evidence>
<keyword evidence="5" id="KW-0539">Nucleus</keyword>
<evidence type="ECO:0000256" key="3">
    <source>
        <dbReference type="ARBA" id="ARBA00022737"/>
    </source>
</evidence>
<keyword evidence="3" id="KW-0677">Repeat</keyword>
<dbReference type="SMART" id="SM00386">
    <property type="entry name" value="HAT"/>
    <property type="match status" value="6"/>
</dbReference>
<dbReference type="GO" id="GO:0000244">
    <property type="term" value="P:spliceosomal tri-snRNP complex assembly"/>
    <property type="evidence" value="ECO:0007669"/>
    <property type="project" value="TreeGrafter"/>
</dbReference>
<evidence type="ECO:0000256" key="7">
    <source>
        <dbReference type="SAM" id="MobiDB-lite"/>
    </source>
</evidence>
<dbReference type="eggNOG" id="KOG0495">
    <property type="taxonomic scope" value="Eukaryota"/>
</dbReference>
<dbReference type="STRING" id="931890.I6NCW6"/>
<dbReference type="GO" id="GO:0071001">
    <property type="term" value="C:U4/U6 snRNP"/>
    <property type="evidence" value="ECO:0007669"/>
    <property type="project" value="EnsemblFungi"/>
</dbReference>
<dbReference type="InterPro" id="IPR045075">
    <property type="entry name" value="Syf1-like"/>
</dbReference>
<organism evidence="9 10">
    <name type="scientific">Eremothecium cymbalariae (strain CBS 270.75 / DBVPG 7215 / KCTC 17166 / NRRL Y-17582)</name>
    <name type="common">Yeast</name>
    <dbReference type="NCBI Taxonomy" id="931890"/>
    <lineage>
        <taxon>Eukaryota</taxon>
        <taxon>Fungi</taxon>
        <taxon>Dikarya</taxon>
        <taxon>Ascomycota</taxon>
        <taxon>Saccharomycotina</taxon>
        <taxon>Saccharomycetes</taxon>
        <taxon>Saccharomycetales</taxon>
        <taxon>Saccharomycetaceae</taxon>
        <taxon>Eremothecium</taxon>
    </lineage>
</organism>
<proteinExistence type="predicted"/>
<dbReference type="InterPro" id="IPR019734">
    <property type="entry name" value="TPR_rpt"/>
</dbReference>
<dbReference type="InterPro" id="IPR011990">
    <property type="entry name" value="TPR-like_helical_dom_sf"/>
</dbReference>
<dbReference type="PANTHER" id="PTHR11246:SF1">
    <property type="entry name" value="PRE-MRNA-PROCESSING FACTOR 6"/>
    <property type="match status" value="1"/>
</dbReference>
<dbReference type="Gene3D" id="1.25.40.10">
    <property type="entry name" value="Tetratricopeptide repeat domain"/>
    <property type="match status" value="3"/>
</dbReference>
<dbReference type="InterPro" id="IPR003107">
    <property type="entry name" value="HAT"/>
</dbReference>
<dbReference type="InterPro" id="IPR010491">
    <property type="entry name" value="PRP1_N"/>
</dbReference>
<keyword evidence="2" id="KW-0507">mRNA processing</keyword>
<dbReference type="GO" id="GO:0045292">
    <property type="term" value="P:mRNA cis splicing, via spliceosome"/>
    <property type="evidence" value="ECO:0007669"/>
    <property type="project" value="EnsemblFungi"/>
</dbReference>
<name>I6NCW6_ERECY</name>
<dbReference type="Pfam" id="PF06424">
    <property type="entry name" value="PRP1_N"/>
    <property type="match status" value="1"/>
</dbReference>
<evidence type="ECO:0000313" key="10">
    <source>
        <dbReference type="Proteomes" id="UP000006790"/>
    </source>
</evidence>
<dbReference type="PROSITE" id="PS50005">
    <property type="entry name" value="TPR"/>
    <property type="match status" value="1"/>
</dbReference>
<evidence type="ECO:0000259" key="8">
    <source>
        <dbReference type="Pfam" id="PF06424"/>
    </source>
</evidence>
<dbReference type="GeneID" id="11472923"/>
<dbReference type="KEGG" id="erc:Ecym_5130"/>
<dbReference type="PANTHER" id="PTHR11246">
    <property type="entry name" value="PRE-MRNA SPLICING FACTOR"/>
    <property type="match status" value="1"/>
</dbReference>
<dbReference type="Pfam" id="PF23240">
    <property type="entry name" value="HAT_PRP39_N"/>
    <property type="match status" value="1"/>
</dbReference>
<dbReference type="RefSeq" id="XP_003646725.1">
    <property type="nucleotide sequence ID" value="XM_003646677.1"/>
</dbReference>
<keyword evidence="10" id="KW-1185">Reference proteome</keyword>
<feature type="repeat" description="TPR" evidence="6">
    <location>
        <begin position="791"/>
        <end position="824"/>
    </location>
</feature>
<feature type="compositionally biased region" description="Polar residues" evidence="7">
    <location>
        <begin position="39"/>
        <end position="54"/>
    </location>
</feature>
<dbReference type="GO" id="GO:0046540">
    <property type="term" value="C:U4/U6 x U5 tri-snRNP complex"/>
    <property type="evidence" value="ECO:0007669"/>
    <property type="project" value="EnsemblFungi"/>
</dbReference>
<protein>
    <recommendedName>
        <fullName evidence="8">PRP1 splicing factor N-terminal domain-containing protein</fullName>
    </recommendedName>
</protein>
<dbReference type="GO" id="GO:0071013">
    <property type="term" value="C:catalytic step 2 spliceosome"/>
    <property type="evidence" value="ECO:0007669"/>
    <property type="project" value="TreeGrafter"/>
</dbReference>
<feature type="region of interest" description="Disordered" evidence="7">
    <location>
        <begin position="1"/>
        <end position="78"/>
    </location>
</feature>
<evidence type="ECO:0000256" key="1">
    <source>
        <dbReference type="ARBA" id="ARBA00004123"/>
    </source>
</evidence>
<dbReference type="EMBL" id="CP002501">
    <property type="protein sequence ID" value="AET39908.1"/>
    <property type="molecule type" value="Genomic_DNA"/>
</dbReference>
<evidence type="ECO:0000313" key="9">
    <source>
        <dbReference type="EMBL" id="AET39908.1"/>
    </source>
</evidence>
<gene>
    <name evidence="9" type="ordered locus">Ecym_5130</name>
</gene>
<evidence type="ECO:0000256" key="6">
    <source>
        <dbReference type="PROSITE-ProRule" id="PRU00339"/>
    </source>
</evidence>
<keyword evidence="6" id="KW-0802">TPR repeat</keyword>
<reference evidence="9 10" key="1">
    <citation type="journal article" date="2011" name="G3 (Bethesda)">
        <title>Genome evolution in the Eremothecium clade of the Saccharomyces complex revealed by comparative genomics.</title>
        <authorList>
            <person name="Wendland J."/>
            <person name="Walther A."/>
        </authorList>
    </citation>
    <scope>NUCLEOTIDE SEQUENCE [LARGE SCALE GENOMIC DNA]</scope>
    <source>
        <strain evidence="10">CBS 270.75 / DBVPG 7215 / KCTC 17166 / NRRL Y-17582</strain>
    </source>
</reference>
<sequence>MSLSRPSFLDKKPPKGYVAGVGRGATGFSTRANGDRSDGSQQPARIQNKSSSDGMNRFDGSTGIRARRNAGSGGGGVEEAEADAIYTDIEKRLASRRNDKMASTGGVSVSKIGEQFVELKRNLAQVSEQEWLAIPEAGDITRRNKRQRLENQQERKKYAAPDSLLTGGVNLVRLTEEREKLLGHQLDASFNNLSQEKPSDVERYLLELDANSTRAADVDRQLQDLKKTRAVLASYRKSDPKNPQAWIAAARLEENAKQFRQAKLLIDEGCQECPRSEDVWLENVRLNMSDVPYCKVLVAQGIQFNGQSELLWTTAIGLENESFNKIRVVRKALQNIPTSEKLWKVAVQLEEDRDEVVKVLRKATELIPSSVDLWTALLQLEEYSSAQKSLENARKVLSGNEKLWIIAAELEERANNATEDNLVGLLSTGIQELEKSGRKLTIMDWIGHCKEIELGGDYPLTVRALLKASLHFEPHEDTSELVTILNSIEDDYFGIKSTLCVYLLLREPSKFMIWMSFIRLGKKTGNMQYVYDTWEQILFDQNIIYQHPKLLLLYSKEVWKTENDIARARSIIQRGISALPTYIDFWIARIKLEIASSEYDVAERSFIAIIESQESATSDNMEERLWSKYVSFLRFRSQHEKSIKALTDVINKFPNCRNFYLQLSQVYVDINRPEKAKDVLLDGVKKLPNCPELWISLAEIDELNLQKPTNARSNLDIGILKNPNSWQLYVAKSKMEHRLGNQDNARLIVHQGLQKCPKSPELWCQNIRLIAKKSMQKTLFQDALKSTDNHGLVLAEIGRSFFCESKYDKALRWFQRAVEDQPKIGDSWVWYYLTLKMLGKNTDFIFTSLEEHEPKYGELWISVSKNVKTQFLSLNETLILCSQQVKNHK</sequence>
<dbReference type="FunCoup" id="I6NCW6">
    <property type="interactions" value="452"/>
</dbReference>